<evidence type="ECO:0000256" key="1">
    <source>
        <dbReference type="ARBA" id="ARBA00004123"/>
    </source>
</evidence>
<dbReference type="InterPro" id="IPR058669">
    <property type="entry name" value="TPR_IPO7/11-like"/>
</dbReference>
<dbReference type="GO" id="GO:0006606">
    <property type="term" value="P:protein import into nucleus"/>
    <property type="evidence" value="ECO:0007669"/>
    <property type="project" value="TreeGrafter"/>
</dbReference>
<protein>
    <submittedName>
        <fullName evidence="6">Armadillo-type protein</fullName>
    </submittedName>
</protein>
<dbReference type="PANTHER" id="PTHR10997:SF7">
    <property type="entry name" value="IMPORTIN-11"/>
    <property type="match status" value="1"/>
</dbReference>
<evidence type="ECO:0000256" key="3">
    <source>
        <dbReference type="ARBA" id="ARBA00022448"/>
    </source>
</evidence>
<comment type="similarity">
    <text evidence="2">Belongs to the importin beta family.</text>
</comment>
<dbReference type="AlphaFoldDB" id="A0A9P8CDR3"/>
<evidence type="ECO:0000313" key="6">
    <source>
        <dbReference type="EMBL" id="KAG9243299.1"/>
    </source>
</evidence>
<dbReference type="PROSITE" id="PS50166">
    <property type="entry name" value="IMPORTIN_B_NT"/>
    <property type="match status" value="1"/>
</dbReference>
<keyword evidence="4" id="KW-0539">Nucleus</keyword>
<proteinExistence type="inferred from homology"/>
<comment type="caution">
    <text evidence="6">The sequence shown here is derived from an EMBL/GenBank/DDBJ whole genome shotgun (WGS) entry which is preliminary data.</text>
</comment>
<dbReference type="InterPro" id="IPR001494">
    <property type="entry name" value="Importin-beta_N"/>
</dbReference>
<dbReference type="SMART" id="SM00913">
    <property type="entry name" value="IBN_N"/>
    <property type="match status" value="1"/>
</dbReference>
<dbReference type="Gene3D" id="1.25.10.10">
    <property type="entry name" value="Leucine-rich Repeat Variant"/>
    <property type="match status" value="1"/>
</dbReference>
<dbReference type="PANTHER" id="PTHR10997">
    <property type="entry name" value="IMPORTIN-7, 8, 11"/>
    <property type="match status" value="1"/>
</dbReference>
<evidence type="ECO:0000259" key="5">
    <source>
        <dbReference type="PROSITE" id="PS50166"/>
    </source>
</evidence>
<dbReference type="InterPro" id="IPR011989">
    <property type="entry name" value="ARM-like"/>
</dbReference>
<evidence type="ECO:0000256" key="4">
    <source>
        <dbReference type="ARBA" id="ARBA00023242"/>
    </source>
</evidence>
<dbReference type="SUPFAM" id="SSF48371">
    <property type="entry name" value="ARM repeat"/>
    <property type="match status" value="1"/>
</dbReference>
<reference evidence="6" key="1">
    <citation type="journal article" date="2021" name="IMA Fungus">
        <title>Genomic characterization of three marine fungi, including Emericellopsis atlantica sp. nov. with signatures of a generalist lifestyle and marine biomass degradation.</title>
        <authorList>
            <person name="Hagestad O.C."/>
            <person name="Hou L."/>
            <person name="Andersen J.H."/>
            <person name="Hansen E.H."/>
            <person name="Altermark B."/>
            <person name="Li C."/>
            <person name="Kuhnert E."/>
            <person name="Cox R.J."/>
            <person name="Crous P.W."/>
            <person name="Spatafora J.W."/>
            <person name="Lail K."/>
            <person name="Amirebrahimi M."/>
            <person name="Lipzen A."/>
            <person name="Pangilinan J."/>
            <person name="Andreopoulos W."/>
            <person name="Hayes R.D."/>
            <person name="Ng V."/>
            <person name="Grigoriev I.V."/>
            <person name="Jackson S.A."/>
            <person name="Sutton T.D.S."/>
            <person name="Dobson A.D.W."/>
            <person name="Rama T."/>
        </authorList>
    </citation>
    <scope>NUCLEOTIDE SEQUENCE</scope>
    <source>
        <strain evidence="6">TRa3180A</strain>
    </source>
</reference>
<dbReference type="GO" id="GO:0031267">
    <property type="term" value="F:small GTPase binding"/>
    <property type="evidence" value="ECO:0007669"/>
    <property type="project" value="InterPro"/>
</dbReference>
<dbReference type="GO" id="GO:0005635">
    <property type="term" value="C:nuclear envelope"/>
    <property type="evidence" value="ECO:0007669"/>
    <property type="project" value="TreeGrafter"/>
</dbReference>
<dbReference type="Pfam" id="PF25758">
    <property type="entry name" value="TPR_IPO11"/>
    <property type="match status" value="1"/>
</dbReference>
<comment type="subcellular location">
    <subcellularLocation>
        <location evidence="1">Nucleus</location>
    </subcellularLocation>
</comment>
<evidence type="ECO:0000313" key="7">
    <source>
        <dbReference type="Proteomes" id="UP000887226"/>
    </source>
</evidence>
<dbReference type="EMBL" id="MU253989">
    <property type="protein sequence ID" value="KAG9243299.1"/>
    <property type="molecule type" value="Genomic_DNA"/>
</dbReference>
<accession>A0A9P8CDR3</accession>
<organism evidence="6 7">
    <name type="scientific">Calycina marina</name>
    <dbReference type="NCBI Taxonomy" id="1763456"/>
    <lineage>
        <taxon>Eukaryota</taxon>
        <taxon>Fungi</taxon>
        <taxon>Dikarya</taxon>
        <taxon>Ascomycota</taxon>
        <taxon>Pezizomycotina</taxon>
        <taxon>Leotiomycetes</taxon>
        <taxon>Helotiales</taxon>
        <taxon>Pezizellaceae</taxon>
        <taxon>Calycina</taxon>
    </lineage>
</organism>
<gene>
    <name evidence="6" type="ORF">BJ878DRAFT_511502</name>
</gene>
<evidence type="ECO:0000256" key="2">
    <source>
        <dbReference type="ARBA" id="ARBA00007991"/>
    </source>
</evidence>
<dbReference type="Proteomes" id="UP000887226">
    <property type="component" value="Unassembled WGS sequence"/>
</dbReference>
<sequence length="1041" mass="117674">MNFKIEAPGEAAPLTPEQLYLALQKASSSQQQSIQVGSQQLQTWQTQPGYYSTLQNVYLNNSLPTEIRYMAIIQLKNGIDKYWRKSAMNGIKSDEKAQIRSALLDAGLREGDARLGLQNALLIAKVVRNDYPLEWPDVVLRLMDVLRAAKDSNQLVLRRCLLMVLQIVKELSTAKMRAAQTHLQGVTPELVFILHDIYTKKVKIWTEYLKGTGEDEGGAMDAMENSLLAIKTSRRLLISGYLYPNHDSHVRQIWEACENFLSDFLPIVTAYPPVLATPAKELVGKHALQLSKLHVNMAIVHPAAFALLPNSLNLVRSYWGLVNMYGDVYGDADQDFGAKDSKQESEEENKTPILERLGLQGLLLLRACMKAVFNKAPNFQYRDPDAKKEQQGAIVLLLTQLFTEELVHQMANVIVTKFFIFRQVDLEAWEEDEDEWEIREEGGSDTWEFEIRPCAEKLFMDLVLNFKTILVAPLLTFFESVAGSSQASVVTKDAVYTAMGLSAPVVFQSFDFDSFLTRTLINDVQQTGQGYKVLRRRIAILIGQWITVNVSEKNRILVYELYQHLLNKNDATNDQVVRVTAARQFKFVVDDFGFVAKDFLPYSPDIVAKLTALIQEVENSETKLVIMDTIRMVVVRLENRITPITDGIVSILPAVWETSGEEHLLKQSILTILTTIVCALKEDSQRYHRLVLPLIQRAVEPGSEMQVYLLEEALELWLEILQQSPTPATPELLRMAECVFPLLEIGSDTLRLVLSITDSYVLLAPELMLSDTIRLRTLSYMANLLGVSRRMLAGQVTMIVERLIRYAGALGGSLGVVHVAKDLHEVGYLEKIFQGLHNSWSVSQTSGPNRKDAKVDDVVRTDYFTILARIAVADPDILVSVMSSFGDLEQVWGWLSSEWFRHFDCMANIDRQKLSCLALTQMMKLPAPIPQLVLPKLQDYFAMWTQVVGELSDGSDVDGDNLIWLSSEGHDYESPEDIRRRLADWKDPVHTIHTLEFVKQNLAFIVAAAGGETVFRQEWLQNVDQDVLNGFQQLGVRRETD</sequence>
<dbReference type="InterPro" id="IPR016024">
    <property type="entry name" value="ARM-type_fold"/>
</dbReference>
<feature type="domain" description="Importin N-terminal" evidence="5">
    <location>
        <begin position="37"/>
        <end position="109"/>
    </location>
</feature>
<dbReference type="FunFam" id="1.25.10.10:FF:000362">
    <property type="entry name" value="Importin 11, putative"/>
    <property type="match status" value="1"/>
</dbReference>
<dbReference type="Pfam" id="PF03810">
    <property type="entry name" value="IBN_N"/>
    <property type="match status" value="1"/>
</dbReference>
<dbReference type="OrthoDB" id="361693at2759"/>
<name>A0A9P8CDR3_9HELO</name>
<dbReference type="GO" id="GO:0005829">
    <property type="term" value="C:cytosol"/>
    <property type="evidence" value="ECO:0007669"/>
    <property type="project" value="TreeGrafter"/>
</dbReference>
<keyword evidence="7" id="KW-1185">Reference proteome</keyword>
<keyword evidence="3" id="KW-0813">Transport</keyword>